<evidence type="ECO:0000313" key="9">
    <source>
        <dbReference type="Proteomes" id="UP000696931"/>
    </source>
</evidence>
<dbReference type="InterPro" id="IPR015424">
    <property type="entry name" value="PyrdxlP-dep_Trfase"/>
</dbReference>
<evidence type="ECO:0000256" key="3">
    <source>
        <dbReference type="ARBA" id="ARBA00023015"/>
    </source>
</evidence>
<dbReference type="Proteomes" id="UP000696931">
    <property type="component" value="Unassembled WGS sequence"/>
</dbReference>
<dbReference type="CDD" id="cd00609">
    <property type="entry name" value="AAT_like"/>
    <property type="match status" value="1"/>
</dbReference>
<dbReference type="Pfam" id="PF00392">
    <property type="entry name" value="GntR"/>
    <property type="match status" value="1"/>
</dbReference>
<evidence type="ECO:0000256" key="4">
    <source>
        <dbReference type="ARBA" id="ARBA00023125"/>
    </source>
</evidence>
<feature type="region of interest" description="Disordered" evidence="6">
    <location>
        <begin position="96"/>
        <end position="115"/>
    </location>
</feature>
<dbReference type="PANTHER" id="PTHR46577:SF1">
    <property type="entry name" value="HTH-TYPE TRANSCRIPTIONAL REGULATORY PROTEIN GABR"/>
    <property type="match status" value="1"/>
</dbReference>
<organism evidence="8 9">
    <name type="scientific">Eiseniibacteriota bacterium</name>
    <dbReference type="NCBI Taxonomy" id="2212470"/>
    <lineage>
        <taxon>Bacteria</taxon>
        <taxon>Candidatus Eiseniibacteriota</taxon>
    </lineage>
</organism>
<keyword evidence="4" id="KW-0238">DNA-binding</keyword>
<dbReference type="InterPro" id="IPR015421">
    <property type="entry name" value="PyrdxlP-dep_Trfase_major"/>
</dbReference>
<dbReference type="GO" id="GO:0030170">
    <property type="term" value="F:pyridoxal phosphate binding"/>
    <property type="evidence" value="ECO:0007669"/>
    <property type="project" value="InterPro"/>
</dbReference>
<dbReference type="SUPFAM" id="SSF53383">
    <property type="entry name" value="PLP-dependent transferases"/>
    <property type="match status" value="1"/>
</dbReference>
<comment type="similarity">
    <text evidence="1">In the C-terminal section; belongs to the class-I pyridoxal-phosphate-dependent aminotransferase family.</text>
</comment>
<gene>
    <name evidence="8" type="ORF">HZA61_00355</name>
</gene>
<dbReference type="PANTHER" id="PTHR46577">
    <property type="entry name" value="HTH-TYPE TRANSCRIPTIONAL REGULATORY PROTEIN GABR"/>
    <property type="match status" value="1"/>
</dbReference>
<dbReference type="InterPro" id="IPR000524">
    <property type="entry name" value="Tscrpt_reg_HTH_GntR"/>
</dbReference>
<evidence type="ECO:0000256" key="5">
    <source>
        <dbReference type="ARBA" id="ARBA00023163"/>
    </source>
</evidence>
<dbReference type="AlphaFoldDB" id="A0A933S906"/>
<dbReference type="EMBL" id="JACRIW010000004">
    <property type="protein sequence ID" value="MBI5167914.1"/>
    <property type="molecule type" value="Genomic_DNA"/>
</dbReference>
<keyword evidence="8" id="KW-0032">Aminotransferase</keyword>
<feature type="domain" description="HTH gntR-type" evidence="7">
    <location>
        <begin position="21"/>
        <end position="89"/>
    </location>
</feature>
<comment type="caution">
    <text evidence="8">The sequence shown here is derived from an EMBL/GenBank/DDBJ whole genome shotgun (WGS) entry which is preliminary data.</text>
</comment>
<dbReference type="SUPFAM" id="SSF46785">
    <property type="entry name" value="Winged helix' DNA-binding domain"/>
    <property type="match status" value="1"/>
</dbReference>
<sequence>MPRRPSISSFRAFSLDPTAPEPLHRQLYDEIRRAILAGRLAAGSRLPASRELASVTHVSRNTVLSAYEQLLAEGYIQSRAGSGTFVSYTIPDSAVPEPAATSDVPQPHSPRKLSNRGERLAATSFVGVPLMPTANTFRPGLPALDHFPMDIWRRIMDRRLRRASVRMLSYDEPQGYLPLREAIAAHLGAARGARCSASQIMIVNGSQQAIDLVARVLLDEGDEVWLESPGYFAARAAFEAFGARVVPVPVDEQGMEVAKGVERAPHARLAYCTPSHQNPLGVTLSLPRRMALMQWAANNGSWVLEDDNASEYRYSGRPLAALQGIDTSQRVLYAGTFSKVMFSSLRLGYLVLPPDLVKPFVHARELTDRQTPGVIQTVLADFMNEGHFSRHVRRMRTLYASRLDALRDALRKHATGLLELHEAEGGMSRVAMLPDGVDDREAALALAAVNIQALPLSSYVCGEPVRSGLVLGFTGVDEVELENGVRKMSEVLRPLCEAARGA</sequence>
<dbReference type="InterPro" id="IPR036388">
    <property type="entry name" value="WH-like_DNA-bd_sf"/>
</dbReference>
<reference evidence="8" key="1">
    <citation type="submission" date="2020-07" db="EMBL/GenBank/DDBJ databases">
        <title>Huge and variable diversity of episymbiotic CPR bacteria and DPANN archaea in groundwater ecosystems.</title>
        <authorList>
            <person name="He C.Y."/>
            <person name="Keren R."/>
            <person name="Whittaker M."/>
            <person name="Farag I.F."/>
            <person name="Doudna J."/>
            <person name="Cate J.H.D."/>
            <person name="Banfield J.F."/>
        </authorList>
    </citation>
    <scope>NUCLEOTIDE SEQUENCE</scope>
    <source>
        <strain evidence="8">NC_groundwater_1813_Pr3_B-0.1um_71_17</strain>
    </source>
</reference>
<dbReference type="GO" id="GO:0008483">
    <property type="term" value="F:transaminase activity"/>
    <property type="evidence" value="ECO:0007669"/>
    <property type="project" value="UniProtKB-KW"/>
</dbReference>
<dbReference type="InterPro" id="IPR036390">
    <property type="entry name" value="WH_DNA-bd_sf"/>
</dbReference>
<dbReference type="GO" id="GO:0003677">
    <property type="term" value="F:DNA binding"/>
    <property type="evidence" value="ECO:0007669"/>
    <property type="project" value="UniProtKB-KW"/>
</dbReference>
<dbReference type="CDD" id="cd07377">
    <property type="entry name" value="WHTH_GntR"/>
    <property type="match status" value="1"/>
</dbReference>
<dbReference type="InterPro" id="IPR004839">
    <property type="entry name" value="Aminotransferase_I/II_large"/>
</dbReference>
<dbReference type="InterPro" id="IPR051446">
    <property type="entry name" value="HTH_trans_reg/aminotransferase"/>
</dbReference>
<dbReference type="Pfam" id="PF00155">
    <property type="entry name" value="Aminotran_1_2"/>
    <property type="match status" value="1"/>
</dbReference>
<name>A0A933S906_UNCEI</name>
<dbReference type="GO" id="GO:0003700">
    <property type="term" value="F:DNA-binding transcription factor activity"/>
    <property type="evidence" value="ECO:0007669"/>
    <property type="project" value="InterPro"/>
</dbReference>
<keyword evidence="5" id="KW-0804">Transcription</keyword>
<keyword evidence="8" id="KW-0808">Transferase</keyword>
<dbReference type="PROSITE" id="PS50949">
    <property type="entry name" value="HTH_GNTR"/>
    <property type="match status" value="1"/>
</dbReference>
<dbReference type="Gene3D" id="3.40.640.10">
    <property type="entry name" value="Type I PLP-dependent aspartate aminotransferase-like (Major domain)"/>
    <property type="match status" value="1"/>
</dbReference>
<evidence type="ECO:0000256" key="1">
    <source>
        <dbReference type="ARBA" id="ARBA00005384"/>
    </source>
</evidence>
<evidence type="ECO:0000259" key="7">
    <source>
        <dbReference type="PROSITE" id="PS50949"/>
    </source>
</evidence>
<proteinExistence type="inferred from homology"/>
<dbReference type="PRINTS" id="PR00035">
    <property type="entry name" value="HTHGNTR"/>
</dbReference>
<evidence type="ECO:0000313" key="8">
    <source>
        <dbReference type="EMBL" id="MBI5167914.1"/>
    </source>
</evidence>
<evidence type="ECO:0000256" key="2">
    <source>
        <dbReference type="ARBA" id="ARBA00022898"/>
    </source>
</evidence>
<accession>A0A933S906</accession>
<dbReference type="Gene3D" id="1.10.10.10">
    <property type="entry name" value="Winged helix-like DNA-binding domain superfamily/Winged helix DNA-binding domain"/>
    <property type="match status" value="1"/>
</dbReference>
<evidence type="ECO:0000256" key="6">
    <source>
        <dbReference type="SAM" id="MobiDB-lite"/>
    </source>
</evidence>
<keyword evidence="3" id="KW-0805">Transcription regulation</keyword>
<keyword evidence="2" id="KW-0663">Pyridoxal phosphate</keyword>
<dbReference type="SMART" id="SM00345">
    <property type="entry name" value="HTH_GNTR"/>
    <property type="match status" value="1"/>
</dbReference>
<protein>
    <submittedName>
        <fullName evidence="8">PLP-dependent aminotransferase family protein</fullName>
    </submittedName>
</protein>